<dbReference type="Pfam" id="PF07681">
    <property type="entry name" value="DoxX"/>
    <property type="match status" value="1"/>
</dbReference>
<keyword evidence="9" id="KW-1185">Reference proteome</keyword>
<feature type="transmembrane region" description="Helical" evidence="7">
    <location>
        <begin position="12"/>
        <end position="30"/>
    </location>
</feature>
<evidence type="ECO:0000313" key="8">
    <source>
        <dbReference type="EMBL" id="VEB95964.1"/>
    </source>
</evidence>
<gene>
    <name evidence="8" type="primary">yqjF_1</name>
    <name evidence="8" type="ORF">NCTC11466_01104</name>
</gene>
<protein>
    <submittedName>
        <fullName evidence="8">Inner membrane protein yqjF</fullName>
    </submittedName>
</protein>
<evidence type="ECO:0000256" key="6">
    <source>
        <dbReference type="ARBA" id="ARBA00023136"/>
    </source>
</evidence>
<dbReference type="InterPro" id="IPR051907">
    <property type="entry name" value="DoxX-like_oxidoreductase"/>
</dbReference>
<accession>A0A447UZ13</accession>
<evidence type="ECO:0000256" key="2">
    <source>
        <dbReference type="ARBA" id="ARBA00006679"/>
    </source>
</evidence>
<keyword evidence="4 7" id="KW-0812">Transmembrane</keyword>
<dbReference type="OrthoDB" id="5382961at2"/>
<dbReference type="Proteomes" id="UP000274122">
    <property type="component" value="Chromosome"/>
</dbReference>
<dbReference type="RefSeq" id="WP_126355344.1">
    <property type="nucleotide sequence ID" value="NZ_LR134201.1"/>
</dbReference>
<dbReference type="PANTHER" id="PTHR33452">
    <property type="entry name" value="OXIDOREDUCTASE CATD-RELATED"/>
    <property type="match status" value="1"/>
</dbReference>
<dbReference type="PANTHER" id="PTHR33452:SF1">
    <property type="entry name" value="INNER MEMBRANE PROTEIN YPHA-RELATED"/>
    <property type="match status" value="1"/>
</dbReference>
<name>A0A447UZ13_9ENTR</name>
<reference evidence="8 9" key="1">
    <citation type="submission" date="2018-12" db="EMBL/GenBank/DDBJ databases">
        <authorList>
            <consortium name="Pathogen Informatics"/>
        </authorList>
    </citation>
    <scope>NUCLEOTIDE SEQUENCE [LARGE SCALE GENOMIC DNA]</scope>
    <source>
        <strain evidence="8 9">NCTC11466</strain>
    </source>
</reference>
<evidence type="ECO:0000256" key="5">
    <source>
        <dbReference type="ARBA" id="ARBA00022989"/>
    </source>
</evidence>
<keyword evidence="5 7" id="KW-1133">Transmembrane helix</keyword>
<comment type="similarity">
    <text evidence="2">Belongs to the DoxX family.</text>
</comment>
<evidence type="ECO:0000256" key="7">
    <source>
        <dbReference type="SAM" id="Phobius"/>
    </source>
</evidence>
<dbReference type="KEGG" id="clap:NCTC11466_01104"/>
<evidence type="ECO:0000256" key="4">
    <source>
        <dbReference type="ARBA" id="ARBA00022692"/>
    </source>
</evidence>
<dbReference type="AlphaFoldDB" id="A0A447UZ13"/>
<evidence type="ECO:0000256" key="1">
    <source>
        <dbReference type="ARBA" id="ARBA00004651"/>
    </source>
</evidence>
<dbReference type="EMBL" id="LR134201">
    <property type="protein sequence ID" value="VEB95964.1"/>
    <property type="molecule type" value="Genomic_DNA"/>
</dbReference>
<keyword evidence="6 7" id="KW-0472">Membrane</keyword>
<feature type="transmembrane region" description="Helical" evidence="7">
    <location>
        <begin position="50"/>
        <end position="68"/>
    </location>
</feature>
<comment type="subcellular location">
    <subcellularLocation>
        <location evidence="1">Cell membrane</location>
        <topology evidence="1">Multi-pass membrane protein</topology>
    </subcellularLocation>
</comment>
<sequence length="139" mass="15428">MMKYDMTPYATLILRLTMGILFLTHVWVKLFVFTPSGTAQYFSSLGLPGFLAYIVIACELLGGVALLLGIFARPVALLMTIDLLGAIVNVHWKNGFLFNNPNGGWEFPALWIICLLTLVLSHNEIFALKPISIGDKVNR</sequence>
<evidence type="ECO:0000313" key="9">
    <source>
        <dbReference type="Proteomes" id="UP000274122"/>
    </source>
</evidence>
<organism evidence="8 9">
    <name type="scientific">Cedecea lapagei</name>
    <dbReference type="NCBI Taxonomy" id="158823"/>
    <lineage>
        <taxon>Bacteria</taxon>
        <taxon>Pseudomonadati</taxon>
        <taxon>Pseudomonadota</taxon>
        <taxon>Gammaproteobacteria</taxon>
        <taxon>Enterobacterales</taxon>
        <taxon>Enterobacteriaceae</taxon>
        <taxon>Cedecea</taxon>
    </lineage>
</organism>
<keyword evidence="3" id="KW-1003">Cell membrane</keyword>
<proteinExistence type="inferred from homology"/>
<dbReference type="GO" id="GO:0005886">
    <property type="term" value="C:plasma membrane"/>
    <property type="evidence" value="ECO:0007669"/>
    <property type="project" value="UniProtKB-SubCell"/>
</dbReference>
<evidence type="ECO:0000256" key="3">
    <source>
        <dbReference type="ARBA" id="ARBA00022475"/>
    </source>
</evidence>
<dbReference type="InterPro" id="IPR032808">
    <property type="entry name" value="DoxX"/>
</dbReference>